<dbReference type="RefSeq" id="WP_091982713.1">
    <property type="nucleotide sequence ID" value="NZ_FOLO01000009.1"/>
</dbReference>
<evidence type="ECO:0000313" key="5">
    <source>
        <dbReference type="Proteomes" id="UP000198862"/>
    </source>
</evidence>
<evidence type="ECO:0000256" key="2">
    <source>
        <dbReference type="ARBA" id="ARBA00022481"/>
    </source>
</evidence>
<keyword evidence="2" id="KW-0488">Methylation</keyword>
<feature type="transmembrane region" description="Helical" evidence="3">
    <location>
        <begin position="7"/>
        <end position="28"/>
    </location>
</feature>
<dbReference type="Pfam" id="PF00114">
    <property type="entry name" value="Pilin"/>
    <property type="match status" value="1"/>
</dbReference>
<name>A0A1I1JA48_9GAMM</name>
<dbReference type="PANTHER" id="PTHR30093:SF34">
    <property type="entry name" value="PREPILIN PEPTIDASE-DEPENDENT PROTEIN D"/>
    <property type="match status" value="1"/>
</dbReference>
<keyword evidence="5" id="KW-1185">Reference proteome</keyword>
<organism evidence="4 5">
    <name type="scientific">Pseudoalteromonas denitrificans DSM 6059</name>
    <dbReference type="NCBI Taxonomy" id="1123010"/>
    <lineage>
        <taxon>Bacteria</taxon>
        <taxon>Pseudomonadati</taxon>
        <taxon>Pseudomonadota</taxon>
        <taxon>Gammaproteobacteria</taxon>
        <taxon>Alteromonadales</taxon>
        <taxon>Pseudoalteromonadaceae</taxon>
        <taxon>Pseudoalteromonas</taxon>
    </lineage>
</organism>
<dbReference type="GO" id="GO:0043107">
    <property type="term" value="P:type IV pilus-dependent motility"/>
    <property type="evidence" value="ECO:0007669"/>
    <property type="project" value="TreeGrafter"/>
</dbReference>
<keyword evidence="3" id="KW-1133">Transmembrane helix</keyword>
<evidence type="ECO:0000256" key="1">
    <source>
        <dbReference type="ARBA" id="ARBA00005233"/>
    </source>
</evidence>
<proteinExistence type="inferred from homology"/>
<evidence type="ECO:0000313" key="4">
    <source>
        <dbReference type="EMBL" id="SFC44862.1"/>
    </source>
</evidence>
<dbReference type="Gene3D" id="3.30.700.10">
    <property type="entry name" value="Glycoprotein, Type 4 Pilin"/>
    <property type="match status" value="1"/>
</dbReference>
<dbReference type="PANTHER" id="PTHR30093">
    <property type="entry name" value="GENERAL SECRETION PATHWAY PROTEIN G"/>
    <property type="match status" value="1"/>
</dbReference>
<reference evidence="4 5" key="1">
    <citation type="submission" date="2016-10" db="EMBL/GenBank/DDBJ databases">
        <authorList>
            <person name="de Groot N.N."/>
        </authorList>
    </citation>
    <scope>NUCLEOTIDE SEQUENCE [LARGE SCALE GENOMIC DNA]</scope>
    <source>
        <strain evidence="4 5">DSM 6059</strain>
    </source>
</reference>
<dbReference type="InterPro" id="IPR012902">
    <property type="entry name" value="N_methyl_site"/>
</dbReference>
<evidence type="ECO:0000256" key="3">
    <source>
        <dbReference type="SAM" id="Phobius"/>
    </source>
</evidence>
<dbReference type="AlphaFoldDB" id="A0A1I1JA48"/>
<sequence>MKKLMNGFTLIELMIVVAIIGILAAVALPEYQSYVAKSDVSACYKEIQSGTLLFEIKANAGTPPTAAGNLAGINVASARSCASHSLTATTITGIVQGSTPVSGANINLVRDVATGIWSCNIANRPATWDSSYTPQGCTEV</sequence>
<dbReference type="GO" id="GO:0007155">
    <property type="term" value="P:cell adhesion"/>
    <property type="evidence" value="ECO:0007669"/>
    <property type="project" value="InterPro"/>
</dbReference>
<keyword evidence="3" id="KW-0812">Transmembrane</keyword>
<dbReference type="SUPFAM" id="SSF54523">
    <property type="entry name" value="Pili subunits"/>
    <property type="match status" value="1"/>
</dbReference>
<dbReference type="Pfam" id="PF07963">
    <property type="entry name" value="N_methyl"/>
    <property type="match status" value="1"/>
</dbReference>
<dbReference type="STRING" id="1123010.SAMN02745724_01694"/>
<accession>A0A1I1JA48</accession>
<protein>
    <submittedName>
        <fullName evidence="4">Type IV pilus assembly protein PilA</fullName>
    </submittedName>
</protein>
<keyword evidence="3" id="KW-0472">Membrane</keyword>
<dbReference type="InterPro" id="IPR045584">
    <property type="entry name" value="Pilin-like"/>
</dbReference>
<dbReference type="EMBL" id="FOLO01000009">
    <property type="protein sequence ID" value="SFC44862.1"/>
    <property type="molecule type" value="Genomic_DNA"/>
</dbReference>
<dbReference type="Proteomes" id="UP000198862">
    <property type="component" value="Unassembled WGS sequence"/>
</dbReference>
<dbReference type="OrthoDB" id="5918848at2"/>
<comment type="similarity">
    <text evidence="1">Belongs to the N-Me-Phe pilin family.</text>
</comment>
<gene>
    <name evidence="4" type="ORF">SAMN02745724_01694</name>
</gene>
<dbReference type="InterPro" id="IPR001082">
    <property type="entry name" value="Pilin"/>
</dbReference>
<dbReference type="GO" id="GO:0044096">
    <property type="term" value="C:type IV pilus"/>
    <property type="evidence" value="ECO:0007669"/>
    <property type="project" value="TreeGrafter"/>
</dbReference>
<dbReference type="NCBIfam" id="TIGR02532">
    <property type="entry name" value="IV_pilin_GFxxxE"/>
    <property type="match status" value="1"/>
</dbReference>